<dbReference type="PROSITE" id="PS00108">
    <property type="entry name" value="PROTEIN_KINASE_ST"/>
    <property type="match status" value="1"/>
</dbReference>
<dbReference type="CDD" id="cd14014">
    <property type="entry name" value="STKc_PknB_like"/>
    <property type="match status" value="1"/>
</dbReference>
<keyword evidence="1" id="KW-0808">Transferase</keyword>
<dbReference type="Gene3D" id="1.10.510.10">
    <property type="entry name" value="Transferase(Phosphotransferase) domain 1"/>
    <property type="match status" value="1"/>
</dbReference>
<dbReference type="AlphaFoldDB" id="A0A5C6XNT4"/>
<keyword evidence="10" id="KW-1185">Reference proteome</keyword>
<feature type="region of interest" description="Disordered" evidence="6">
    <location>
        <begin position="320"/>
        <end position="377"/>
    </location>
</feature>
<feature type="compositionally biased region" description="Low complexity" evidence="6">
    <location>
        <begin position="338"/>
        <end position="347"/>
    </location>
</feature>
<feature type="region of interest" description="Disordered" evidence="6">
    <location>
        <begin position="641"/>
        <end position="708"/>
    </location>
</feature>
<keyword evidence="7" id="KW-0812">Transmembrane</keyword>
<evidence type="ECO:0000256" key="1">
    <source>
        <dbReference type="ARBA" id="ARBA00022679"/>
    </source>
</evidence>
<feature type="compositionally biased region" description="Low complexity" evidence="6">
    <location>
        <begin position="452"/>
        <end position="466"/>
    </location>
</feature>
<name>A0A5C6XNT4_9DELT</name>
<dbReference type="Proteomes" id="UP000321412">
    <property type="component" value="Unassembled WGS sequence"/>
</dbReference>
<reference evidence="9 10" key="1">
    <citation type="submission" date="2019-08" db="EMBL/GenBank/DDBJ databases">
        <title>Bradymonadales sp. TMQ4.</title>
        <authorList>
            <person name="Liang Q."/>
        </authorList>
    </citation>
    <scope>NUCLEOTIDE SEQUENCE [LARGE SCALE GENOMIC DNA]</scope>
    <source>
        <strain evidence="9 10">TMQ4</strain>
    </source>
</reference>
<dbReference type="OrthoDB" id="9779954at2"/>
<keyword evidence="2 5" id="KW-0547">Nucleotide-binding</keyword>
<dbReference type="SMART" id="SM00220">
    <property type="entry name" value="S_TKc"/>
    <property type="match status" value="1"/>
</dbReference>
<feature type="binding site" evidence="5">
    <location>
        <position position="49"/>
    </location>
    <ligand>
        <name>ATP</name>
        <dbReference type="ChEBI" id="CHEBI:30616"/>
    </ligand>
</feature>
<feature type="compositionally biased region" description="Basic and acidic residues" evidence="6">
    <location>
        <begin position="694"/>
        <end position="708"/>
    </location>
</feature>
<evidence type="ECO:0000256" key="7">
    <source>
        <dbReference type="SAM" id="Phobius"/>
    </source>
</evidence>
<accession>A0A5C6XNT4</accession>
<dbReference type="GO" id="GO:0005524">
    <property type="term" value="F:ATP binding"/>
    <property type="evidence" value="ECO:0007669"/>
    <property type="project" value="UniProtKB-UniRule"/>
</dbReference>
<feature type="domain" description="Protein kinase" evidence="8">
    <location>
        <begin position="20"/>
        <end position="294"/>
    </location>
</feature>
<evidence type="ECO:0000256" key="5">
    <source>
        <dbReference type="PROSITE-ProRule" id="PRU10141"/>
    </source>
</evidence>
<evidence type="ECO:0000313" key="9">
    <source>
        <dbReference type="EMBL" id="TXD39272.1"/>
    </source>
</evidence>
<dbReference type="InterPro" id="IPR011009">
    <property type="entry name" value="Kinase-like_dom_sf"/>
</dbReference>
<feature type="transmembrane region" description="Helical" evidence="7">
    <location>
        <begin position="559"/>
        <end position="579"/>
    </location>
</feature>
<feature type="region of interest" description="Disordered" evidence="6">
    <location>
        <begin position="420"/>
        <end position="471"/>
    </location>
</feature>
<dbReference type="Gene3D" id="3.30.200.20">
    <property type="entry name" value="Phosphorylase Kinase, domain 1"/>
    <property type="match status" value="1"/>
</dbReference>
<keyword evidence="3 9" id="KW-0418">Kinase</keyword>
<keyword evidence="7" id="KW-0472">Membrane</keyword>
<dbReference type="EMBL" id="VOSM01000001">
    <property type="protein sequence ID" value="TXD39272.1"/>
    <property type="molecule type" value="Genomic_DNA"/>
</dbReference>
<dbReference type="PANTHER" id="PTHR43289">
    <property type="entry name" value="MITOGEN-ACTIVATED PROTEIN KINASE KINASE KINASE 20-RELATED"/>
    <property type="match status" value="1"/>
</dbReference>
<feature type="compositionally biased region" description="Pro residues" evidence="6">
    <location>
        <begin position="678"/>
        <end position="687"/>
    </location>
</feature>
<dbReference type="RefSeq" id="WP_146979701.1">
    <property type="nucleotide sequence ID" value="NZ_VOSM01000001.1"/>
</dbReference>
<evidence type="ECO:0000256" key="2">
    <source>
        <dbReference type="ARBA" id="ARBA00022741"/>
    </source>
</evidence>
<dbReference type="Pfam" id="PF00069">
    <property type="entry name" value="Pkinase"/>
    <property type="match status" value="1"/>
</dbReference>
<keyword evidence="7" id="KW-1133">Transmembrane helix</keyword>
<evidence type="ECO:0000256" key="3">
    <source>
        <dbReference type="ARBA" id="ARBA00022777"/>
    </source>
</evidence>
<feature type="compositionally biased region" description="Polar residues" evidence="6">
    <location>
        <begin position="364"/>
        <end position="373"/>
    </location>
</feature>
<feature type="compositionally biased region" description="Low complexity" evidence="6">
    <location>
        <begin position="354"/>
        <end position="363"/>
    </location>
</feature>
<evidence type="ECO:0000256" key="6">
    <source>
        <dbReference type="SAM" id="MobiDB-lite"/>
    </source>
</evidence>
<organism evidence="9 10">
    <name type="scientific">Lujinxingia vulgaris</name>
    <dbReference type="NCBI Taxonomy" id="2600176"/>
    <lineage>
        <taxon>Bacteria</taxon>
        <taxon>Deltaproteobacteria</taxon>
        <taxon>Bradymonadales</taxon>
        <taxon>Lujinxingiaceae</taxon>
        <taxon>Lujinxingia</taxon>
    </lineage>
</organism>
<protein>
    <submittedName>
        <fullName evidence="9">Protein kinase</fullName>
    </submittedName>
</protein>
<dbReference type="GO" id="GO:0004674">
    <property type="term" value="F:protein serine/threonine kinase activity"/>
    <property type="evidence" value="ECO:0007669"/>
    <property type="project" value="TreeGrafter"/>
</dbReference>
<dbReference type="PROSITE" id="PS00107">
    <property type="entry name" value="PROTEIN_KINASE_ATP"/>
    <property type="match status" value="1"/>
</dbReference>
<dbReference type="SUPFAM" id="SSF56112">
    <property type="entry name" value="Protein kinase-like (PK-like)"/>
    <property type="match status" value="1"/>
</dbReference>
<keyword evidence="4 5" id="KW-0067">ATP-binding</keyword>
<feature type="transmembrane region" description="Helical" evidence="7">
    <location>
        <begin position="489"/>
        <end position="511"/>
    </location>
</feature>
<dbReference type="InterPro" id="IPR017441">
    <property type="entry name" value="Protein_kinase_ATP_BS"/>
</dbReference>
<sequence>MVVFDATYSLEPGHLFEGKYRILRELGRGGFGMVYLAFQVAMDRHVALKVLKPGVGSEAPSARERFLREVKIISKLRHPNTVTIHDYGETFEGVVYMVLEFVEGQTLKDILKAEGAQTPMRALALTRQITRSLAEAHRHGVVHRDLKPANIMVTDLDTEPDFVKVLDFGVARLLGKQNDDLTSVGVPEGERALIGTPRYMSPEQVRGETLTGASDLYGMGLILYEMLVGEPAVQGDTTMGLISQQLTPEPLRLPSLMALHPLLQDLIRTATQKNIARRFRSAEEFCESIDHAMMALSQEQGYSPATGGYFAVSGNFSAVPRTDPSGVHPHTPRHTHQHTPQPRAQPAHAPPPGFGAAVGVHAGTQSGSAQSGTDAGWLQGNLTERDFDTSPADSGLSPAEAAPFVGNQVDYDLSEENLLGIPSSELPLPPDAYNDSSPFAPASPREPAQPNAATGSGAHAAAISATPKPPPRAGSDDNLISFAFTVVKLIFLSILAVFFCYITFITTGALLGDFAHGTVKLGVASTLALSIPLFTALGENSQKERFHVVKRPTDRLARIFIGTTIFAAAACIIMSFAMAGRVTDFLRNDPNWFFRENVDVNFEPTPVTEANRTLSFTMADGIEVAMTKIGLYDGQPTAVQGGEGGAIVAPPPAPTRPRATPEPAAPAPQPERRAAPAPTRPSMPAPTRPGNTRNTEKDDTQKGDYVRW</sequence>
<proteinExistence type="predicted"/>
<comment type="caution">
    <text evidence="9">The sequence shown here is derived from an EMBL/GenBank/DDBJ whole genome shotgun (WGS) entry which is preliminary data.</text>
</comment>
<evidence type="ECO:0000259" key="8">
    <source>
        <dbReference type="PROSITE" id="PS50011"/>
    </source>
</evidence>
<dbReference type="PROSITE" id="PS50011">
    <property type="entry name" value="PROTEIN_KINASE_DOM"/>
    <property type="match status" value="1"/>
</dbReference>
<evidence type="ECO:0000256" key="4">
    <source>
        <dbReference type="ARBA" id="ARBA00022840"/>
    </source>
</evidence>
<gene>
    <name evidence="9" type="ORF">FRC98_02410</name>
</gene>
<dbReference type="InterPro" id="IPR008271">
    <property type="entry name" value="Ser/Thr_kinase_AS"/>
</dbReference>
<evidence type="ECO:0000313" key="10">
    <source>
        <dbReference type="Proteomes" id="UP000321412"/>
    </source>
</evidence>
<dbReference type="InterPro" id="IPR000719">
    <property type="entry name" value="Prot_kinase_dom"/>
</dbReference>
<dbReference type="PANTHER" id="PTHR43289:SF6">
    <property type="entry name" value="SERINE_THREONINE-PROTEIN KINASE NEKL-3"/>
    <property type="match status" value="1"/>
</dbReference>